<name>A0ABM7WSF2_9BACT</name>
<keyword evidence="5" id="KW-1185">Reference proteome</keyword>
<dbReference type="PANTHER" id="PTHR32347:SF29">
    <property type="entry name" value="UPF0194 MEMBRANE PROTEIN YBHG"/>
    <property type="match status" value="1"/>
</dbReference>
<accession>A0ABM7WSF2</accession>
<dbReference type="InterPro" id="IPR050465">
    <property type="entry name" value="UPF0194_transport"/>
</dbReference>
<proteinExistence type="predicted"/>
<dbReference type="Pfam" id="PF25989">
    <property type="entry name" value="YknX_C"/>
    <property type="match status" value="1"/>
</dbReference>
<dbReference type="Proteomes" id="UP001162891">
    <property type="component" value="Chromosome"/>
</dbReference>
<sequence length="250" mass="26491">MRSCASLSRWIGLTSDAHARRRRALEAARAASGEAGAQLARALATLTTSERRGSAPAAIVISPVPGRILRVVRESAGPVAAGTPLVEVGDVSRLEVVADLLSSDAARVRVGATGRVTGWGGKPLAVRVRTIEPAAFTKVSALGLEEQRVHVVLDLAEQPPPELGHDYRVDVTVVVREDKDVLRVPATALFRDRDRWALFKLEGGRARLVPVEIGASDGEWTAVTNGLVEDATVITQPADSIVDGARVAPR</sequence>
<feature type="domain" description="YknX-like C-terminal permuted SH3-like" evidence="3">
    <location>
        <begin position="181"/>
        <end position="248"/>
    </location>
</feature>
<evidence type="ECO:0000256" key="2">
    <source>
        <dbReference type="ARBA" id="ARBA00023054"/>
    </source>
</evidence>
<protein>
    <recommendedName>
        <fullName evidence="3">YknX-like C-terminal permuted SH3-like domain-containing protein</fullName>
    </recommendedName>
</protein>
<dbReference type="Gene3D" id="2.40.30.170">
    <property type="match status" value="1"/>
</dbReference>
<dbReference type="InterPro" id="IPR058637">
    <property type="entry name" value="YknX-like_C"/>
</dbReference>
<evidence type="ECO:0000313" key="5">
    <source>
        <dbReference type="Proteomes" id="UP001162891"/>
    </source>
</evidence>
<reference evidence="5" key="1">
    <citation type="journal article" date="2022" name="Int. J. Syst. Evol. Microbiol.">
        <title>Anaeromyxobacter oryzae sp. nov., Anaeromyxobacter diazotrophicus sp. nov. and Anaeromyxobacter paludicola sp. nov., isolated from paddy soils.</title>
        <authorList>
            <person name="Itoh H."/>
            <person name="Xu Z."/>
            <person name="Mise K."/>
            <person name="Masuda Y."/>
            <person name="Ushijima N."/>
            <person name="Hayakawa C."/>
            <person name="Shiratori Y."/>
            <person name="Senoo K."/>
        </authorList>
    </citation>
    <scope>NUCLEOTIDE SEQUENCE [LARGE SCALE GENOMIC DNA]</scope>
    <source>
        <strain evidence="5">Red232</strain>
    </source>
</reference>
<keyword evidence="2" id="KW-0175">Coiled coil</keyword>
<gene>
    <name evidence="4" type="ORF">AMOR_14050</name>
</gene>
<dbReference type="Gene3D" id="2.40.420.20">
    <property type="match status" value="1"/>
</dbReference>
<evidence type="ECO:0000259" key="3">
    <source>
        <dbReference type="Pfam" id="PF25989"/>
    </source>
</evidence>
<dbReference type="PANTHER" id="PTHR32347">
    <property type="entry name" value="EFFLUX SYSTEM COMPONENT YKNX-RELATED"/>
    <property type="match status" value="1"/>
</dbReference>
<dbReference type="EMBL" id="AP025591">
    <property type="protein sequence ID" value="BDG02409.1"/>
    <property type="molecule type" value="Genomic_DNA"/>
</dbReference>
<evidence type="ECO:0000256" key="1">
    <source>
        <dbReference type="ARBA" id="ARBA00004196"/>
    </source>
</evidence>
<organism evidence="4 5">
    <name type="scientific">Anaeromyxobacter oryzae</name>
    <dbReference type="NCBI Taxonomy" id="2918170"/>
    <lineage>
        <taxon>Bacteria</taxon>
        <taxon>Pseudomonadati</taxon>
        <taxon>Myxococcota</taxon>
        <taxon>Myxococcia</taxon>
        <taxon>Myxococcales</taxon>
        <taxon>Cystobacterineae</taxon>
        <taxon>Anaeromyxobacteraceae</taxon>
        <taxon>Anaeromyxobacter</taxon>
    </lineage>
</organism>
<comment type="subcellular location">
    <subcellularLocation>
        <location evidence="1">Cell envelope</location>
    </subcellularLocation>
</comment>
<evidence type="ECO:0000313" key="4">
    <source>
        <dbReference type="EMBL" id="BDG02409.1"/>
    </source>
</evidence>